<sequence>MERSLSLPRKHLKEAIGWAGALCSLLAFGMNSLNVIGSQSKEYLLLNVFGCFFLIIYAVNKKAHASWVLNSIWLLITAIALVKGFLS</sequence>
<keyword evidence="4" id="KW-1185">Reference proteome</keyword>
<dbReference type="RefSeq" id="WP_160694282.1">
    <property type="nucleotide sequence ID" value="NZ_CP047897.1"/>
</dbReference>
<keyword evidence="1" id="KW-0812">Transmembrane</keyword>
<dbReference type="KEGG" id="nib:GU926_17775"/>
<feature type="transmembrane region" description="Helical" evidence="1">
    <location>
        <begin position="43"/>
        <end position="59"/>
    </location>
</feature>
<feature type="transmembrane region" description="Helical" evidence="1">
    <location>
        <begin position="65"/>
        <end position="86"/>
    </location>
</feature>
<gene>
    <name evidence="3" type="ORF">GU926_17775</name>
</gene>
<evidence type="ECO:0000259" key="2">
    <source>
        <dbReference type="Pfam" id="PF26604"/>
    </source>
</evidence>
<evidence type="ECO:0000313" key="4">
    <source>
        <dbReference type="Proteomes" id="UP000464214"/>
    </source>
</evidence>
<evidence type="ECO:0000313" key="3">
    <source>
        <dbReference type="EMBL" id="QHL89178.1"/>
    </source>
</evidence>
<reference evidence="3 4" key="1">
    <citation type="submission" date="2020-01" db="EMBL/GenBank/DDBJ databases">
        <authorList>
            <person name="Kim M."/>
        </authorList>
    </citation>
    <scope>NUCLEOTIDE SEQUENCE [LARGE SCALE GENOMIC DNA]</scope>
    <source>
        <strain evidence="3 4">BT10</strain>
    </source>
</reference>
<dbReference type="InterPro" id="IPR058058">
    <property type="entry name" value="CBU_0592-like"/>
</dbReference>
<accession>A0A6P1P4C6</accession>
<dbReference type="Pfam" id="PF26604">
    <property type="entry name" value="CBU_0592"/>
    <property type="match status" value="1"/>
</dbReference>
<dbReference type="EMBL" id="CP047897">
    <property type="protein sequence ID" value="QHL89178.1"/>
    <property type="molecule type" value="Genomic_DNA"/>
</dbReference>
<keyword evidence="1" id="KW-1133">Transmembrane helix</keyword>
<feature type="domain" description="CBU-0592-like" evidence="2">
    <location>
        <begin position="14"/>
        <end position="85"/>
    </location>
</feature>
<evidence type="ECO:0000256" key="1">
    <source>
        <dbReference type="SAM" id="Phobius"/>
    </source>
</evidence>
<keyword evidence="1" id="KW-0472">Membrane</keyword>
<dbReference type="AlphaFoldDB" id="A0A6P1P4C6"/>
<dbReference type="NCBIfam" id="NF047864">
    <property type="entry name" value="CBU_0592_membra"/>
    <property type="match status" value="1"/>
</dbReference>
<protein>
    <recommendedName>
        <fullName evidence="2">CBU-0592-like domain-containing protein</fullName>
    </recommendedName>
</protein>
<feature type="transmembrane region" description="Helical" evidence="1">
    <location>
        <begin position="15"/>
        <end position="36"/>
    </location>
</feature>
<dbReference type="Proteomes" id="UP000464214">
    <property type="component" value="Chromosome"/>
</dbReference>
<organism evidence="3 4">
    <name type="scientific">Nibribacter ruber</name>
    <dbReference type="NCBI Taxonomy" id="2698458"/>
    <lineage>
        <taxon>Bacteria</taxon>
        <taxon>Pseudomonadati</taxon>
        <taxon>Bacteroidota</taxon>
        <taxon>Cytophagia</taxon>
        <taxon>Cytophagales</taxon>
        <taxon>Hymenobacteraceae</taxon>
        <taxon>Nibribacter</taxon>
    </lineage>
</organism>
<name>A0A6P1P4C6_9BACT</name>
<proteinExistence type="predicted"/>